<comment type="catalytic activity">
    <reaction evidence="1">
        <text>ATP + protein L-histidine = ADP + protein N-phospho-L-histidine.</text>
        <dbReference type="EC" id="2.7.13.3"/>
    </reaction>
</comment>
<dbReference type="PROSITE" id="PS50109">
    <property type="entry name" value="HIS_KIN"/>
    <property type="match status" value="1"/>
</dbReference>
<keyword evidence="4" id="KW-0145">Chemotaxis</keyword>
<evidence type="ECO:0000259" key="14">
    <source>
        <dbReference type="PROSITE" id="PS50109"/>
    </source>
</evidence>
<dbReference type="FunFam" id="2.30.30.40:FF:000048">
    <property type="entry name" value="Chemotaxis protein CheA, putative"/>
    <property type="match status" value="1"/>
</dbReference>
<dbReference type="EMBL" id="AAEW02000010">
    <property type="protein sequence ID" value="EAT15430.1"/>
    <property type="molecule type" value="Genomic_DNA"/>
</dbReference>
<dbReference type="Pfam" id="PF02895">
    <property type="entry name" value="H-kinase_dim"/>
    <property type="match status" value="1"/>
</dbReference>
<keyword evidence="6" id="KW-0808">Transferase</keyword>
<dbReference type="InterPro" id="IPR036641">
    <property type="entry name" value="HPT_dom_sf"/>
</dbReference>
<feature type="region of interest" description="Disordered" evidence="13">
    <location>
        <begin position="127"/>
        <end position="151"/>
    </location>
</feature>
<dbReference type="Gene3D" id="1.20.120.160">
    <property type="entry name" value="HPT domain"/>
    <property type="match status" value="1"/>
</dbReference>
<evidence type="ECO:0000256" key="8">
    <source>
        <dbReference type="ARBA" id="ARBA00022777"/>
    </source>
</evidence>
<dbReference type="Pfam" id="PF01627">
    <property type="entry name" value="Hpt"/>
    <property type="match status" value="1"/>
</dbReference>
<dbReference type="SMART" id="SM00260">
    <property type="entry name" value="CheW"/>
    <property type="match status" value="1"/>
</dbReference>
<keyword evidence="18" id="KW-1185">Reference proteome</keyword>
<dbReference type="InterPro" id="IPR037006">
    <property type="entry name" value="CheA-like_homodim_sf"/>
</dbReference>
<dbReference type="EC" id="2.7.13.3" evidence="2"/>
<keyword evidence="10" id="KW-0902">Two-component regulatory system</keyword>
<dbReference type="PROSITE" id="PS50851">
    <property type="entry name" value="CHEW"/>
    <property type="match status" value="1"/>
</dbReference>
<dbReference type="SMART" id="SM00073">
    <property type="entry name" value="HPT"/>
    <property type="match status" value="1"/>
</dbReference>
<dbReference type="RefSeq" id="WP_006000711.1">
    <property type="nucleotide sequence ID" value="NZ_AAEW02000010.1"/>
</dbReference>
<keyword evidence="5 12" id="KW-0597">Phosphoprotein</keyword>
<dbReference type="CDD" id="cd00731">
    <property type="entry name" value="CheA_reg"/>
    <property type="match status" value="1"/>
</dbReference>
<reference evidence="17" key="1">
    <citation type="submission" date="2006-05" db="EMBL/GenBank/DDBJ databases">
        <title>Annotation of the draft genome assembly of Desulfuromonas acetoxidans DSM 684.</title>
        <authorList>
            <consortium name="US DOE Joint Genome Institute (JGI-ORNL)"/>
            <person name="Larimer F."/>
            <person name="Land M."/>
            <person name="Hauser L."/>
        </authorList>
    </citation>
    <scope>NUCLEOTIDE SEQUENCE [LARGE SCALE GENOMIC DNA]</scope>
    <source>
        <strain evidence="17">DSM 684</strain>
    </source>
</reference>
<gene>
    <name evidence="17" type="ORF">Dace_1292</name>
</gene>
<dbReference type="Pfam" id="PF02518">
    <property type="entry name" value="HATPase_c"/>
    <property type="match status" value="1"/>
</dbReference>
<dbReference type="SUPFAM" id="SSF55874">
    <property type="entry name" value="ATPase domain of HSP90 chaperone/DNA topoisomerase II/histidine kinase"/>
    <property type="match status" value="1"/>
</dbReference>
<dbReference type="SUPFAM" id="SSF50341">
    <property type="entry name" value="CheW-like"/>
    <property type="match status" value="1"/>
</dbReference>
<comment type="function">
    <text evidence="11">Involved in the transmission of sensory signals from the chemoreceptors to the flagellar motors. CheA is autophosphorylated; it can transfer its phosphate group to either CheB or CheY.</text>
</comment>
<reference evidence="17" key="2">
    <citation type="submission" date="2006-05" db="EMBL/GenBank/DDBJ databases">
        <title>Sequencing of the draft genome and assembly of Desulfuromonas acetoxidans DSM 684.</title>
        <authorList>
            <consortium name="US DOE Joint Genome Institute (JGI-PGF)"/>
            <person name="Copeland A."/>
            <person name="Lucas S."/>
            <person name="Lapidus A."/>
            <person name="Barry K."/>
            <person name="Detter J.C."/>
            <person name="Glavina del Rio T."/>
            <person name="Hammon N."/>
            <person name="Israni S."/>
            <person name="Dalin E."/>
            <person name="Tice H."/>
            <person name="Bruce D."/>
            <person name="Pitluck S."/>
            <person name="Richardson P."/>
        </authorList>
    </citation>
    <scope>NUCLEOTIDE SEQUENCE [LARGE SCALE GENOMIC DNA]</scope>
    <source>
        <strain evidence="17">DSM 684</strain>
    </source>
</reference>
<dbReference type="GO" id="GO:0006935">
    <property type="term" value="P:chemotaxis"/>
    <property type="evidence" value="ECO:0007669"/>
    <property type="project" value="UniProtKB-KW"/>
</dbReference>
<dbReference type="SUPFAM" id="SSF47226">
    <property type="entry name" value="Histidine-containing phosphotransfer domain, HPT domain"/>
    <property type="match status" value="1"/>
</dbReference>
<evidence type="ECO:0000256" key="11">
    <source>
        <dbReference type="ARBA" id="ARBA00035100"/>
    </source>
</evidence>
<feature type="modified residue" description="Phosphohistidine" evidence="12">
    <location>
        <position position="45"/>
    </location>
</feature>
<evidence type="ECO:0000256" key="3">
    <source>
        <dbReference type="ARBA" id="ARBA00021495"/>
    </source>
</evidence>
<keyword evidence="9" id="KW-0067">ATP-binding</keyword>
<evidence type="ECO:0000256" key="9">
    <source>
        <dbReference type="ARBA" id="ARBA00022840"/>
    </source>
</evidence>
<organism evidence="17 18">
    <name type="scientific">Desulfuromonas acetoxidans (strain DSM 684 / 11070)</name>
    <dbReference type="NCBI Taxonomy" id="281689"/>
    <lineage>
        <taxon>Bacteria</taxon>
        <taxon>Pseudomonadati</taxon>
        <taxon>Thermodesulfobacteriota</taxon>
        <taxon>Desulfuromonadia</taxon>
        <taxon>Desulfuromonadales</taxon>
        <taxon>Desulfuromonadaceae</taxon>
        <taxon>Desulfuromonas</taxon>
    </lineage>
</organism>
<dbReference type="FunFam" id="3.30.565.10:FF:000016">
    <property type="entry name" value="Chemotaxis protein CheA, putative"/>
    <property type="match status" value="1"/>
</dbReference>
<comment type="caution">
    <text evidence="17">The sequence shown here is derived from an EMBL/GenBank/DDBJ whole genome shotgun (WGS) entry which is preliminary data.</text>
</comment>
<evidence type="ECO:0000256" key="6">
    <source>
        <dbReference type="ARBA" id="ARBA00022679"/>
    </source>
</evidence>
<evidence type="ECO:0000256" key="7">
    <source>
        <dbReference type="ARBA" id="ARBA00022741"/>
    </source>
</evidence>
<dbReference type="GO" id="GO:0005737">
    <property type="term" value="C:cytoplasm"/>
    <property type="evidence" value="ECO:0007669"/>
    <property type="project" value="InterPro"/>
</dbReference>
<dbReference type="InterPro" id="IPR004105">
    <property type="entry name" value="CheA-like_dim"/>
</dbReference>
<dbReference type="InterPro" id="IPR004358">
    <property type="entry name" value="Sig_transdc_His_kin-like_C"/>
</dbReference>
<evidence type="ECO:0000256" key="12">
    <source>
        <dbReference type="PROSITE-ProRule" id="PRU00110"/>
    </source>
</evidence>
<keyword evidence="7" id="KW-0547">Nucleotide-binding</keyword>
<dbReference type="Proteomes" id="UP000005695">
    <property type="component" value="Unassembled WGS sequence"/>
</dbReference>
<accession>Q1JZ64</accession>
<evidence type="ECO:0000259" key="16">
    <source>
        <dbReference type="PROSITE" id="PS50894"/>
    </source>
</evidence>
<dbReference type="Gene3D" id="2.30.30.40">
    <property type="entry name" value="SH3 Domains"/>
    <property type="match status" value="1"/>
</dbReference>
<dbReference type="InterPro" id="IPR008207">
    <property type="entry name" value="Sig_transdc_His_kin_Hpt_dom"/>
</dbReference>
<dbReference type="PROSITE" id="PS50894">
    <property type="entry name" value="HPT"/>
    <property type="match status" value="1"/>
</dbReference>
<dbReference type="GO" id="GO:0005524">
    <property type="term" value="F:ATP binding"/>
    <property type="evidence" value="ECO:0007669"/>
    <property type="project" value="UniProtKB-KW"/>
</dbReference>
<dbReference type="SMART" id="SM00387">
    <property type="entry name" value="HATPase_c"/>
    <property type="match status" value="1"/>
</dbReference>
<evidence type="ECO:0000313" key="18">
    <source>
        <dbReference type="Proteomes" id="UP000005695"/>
    </source>
</evidence>
<evidence type="ECO:0000259" key="15">
    <source>
        <dbReference type="PROSITE" id="PS50851"/>
    </source>
</evidence>
<feature type="domain" description="Histidine kinase" evidence="14">
    <location>
        <begin position="317"/>
        <end position="565"/>
    </location>
</feature>
<evidence type="ECO:0000256" key="13">
    <source>
        <dbReference type="SAM" id="MobiDB-lite"/>
    </source>
</evidence>
<dbReference type="PANTHER" id="PTHR43395:SF10">
    <property type="entry name" value="CHEMOTAXIS PROTEIN CHEA"/>
    <property type="match status" value="1"/>
</dbReference>
<dbReference type="SUPFAM" id="SSF47384">
    <property type="entry name" value="Homodimeric domain of signal transducing histidine kinase"/>
    <property type="match status" value="1"/>
</dbReference>
<dbReference type="CDD" id="cd00088">
    <property type="entry name" value="HPT"/>
    <property type="match status" value="1"/>
</dbReference>
<name>Q1JZ64_DESA6</name>
<evidence type="ECO:0000256" key="2">
    <source>
        <dbReference type="ARBA" id="ARBA00012438"/>
    </source>
</evidence>
<dbReference type="InterPro" id="IPR037257">
    <property type="entry name" value="T2SS_E_N_sf"/>
</dbReference>
<protein>
    <recommendedName>
        <fullName evidence="3">Chemotaxis protein CheA</fullName>
        <ecNumber evidence="2">2.7.13.3</ecNumber>
    </recommendedName>
</protein>
<dbReference type="InterPro" id="IPR051315">
    <property type="entry name" value="Bact_Chemotaxis_CheA"/>
</dbReference>
<dbReference type="InterPro" id="IPR036061">
    <property type="entry name" value="CheW-like_dom_sf"/>
</dbReference>
<dbReference type="InterPro" id="IPR003594">
    <property type="entry name" value="HATPase_dom"/>
</dbReference>
<dbReference type="SUPFAM" id="SSF160246">
    <property type="entry name" value="EspE N-terminal domain-like"/>
    <property type="match status" value="1"/>
</dbReference>
<dbReference type="Gene3D" id="1.10.287.560">
    <property type="entry name" value="Histidine kinase CheA-like, homodimeric domain"/>
    <property type="match status" value="1"/>
</dbReference>
<feature type="domain" description="HPt" evidence="16">
    <location>
        <begin position="1"/>
        <end position="102"/>
    </location>
</feature>
<proteinExistence type="predicted"/>
<dbReference type="PRINTS" id="PR00344">
    <property type="entry name" value="BCTRLSENSOR"/>
</dbReference>
<dbReference type="PANTHER" id="PTHR43395">
    <property type="entry name" value="SENSOR HISTIDINE KINASE CHEA"/>
    <property type="match status" value="1"/>
</dbReference>
<sequence>MQDAPQNAFKEEAYELLSELEDSLLELEEQPDDHETISKVFRAMHTIKGSGAMFGFTTISEFTHEVETVFDLVRNGELPVTKQLVDLSLKARDHILALLDCDAEEQGQYAAQGADLVAQFQALARGGSAPLSPTPTPTPTTATAGNADKKDEPTTYRIRFRPSLDIMHNGTSIAQLLDELAELGDSRTIAHKADIVDLENLNPEDCYACWDIILTSDCGEDAIRDVFIFVEDDCELTIKRIDLGSDDDDMEKKRLGDILVERGDISQEQIDDVLAHNKRIGDLLVEANLVSRDQVDSALLEQQEIRKLKEKKKEKSQGASSLRVPADKLDDLVNLVGEMVTVQSRLSQVANQRHDADLLSIAEEVERLTEDLRDSTLNIRMLPIGSTFSKFKRLVRDISADLGKEVELKTTGADTELDKTVIEQLGDPLVHIIRNSMDHGIEMPDDRVAAGKPRTGQVHLSAEHSGDSVIINISDDGKGMDPEVIRQKAISKGVIGADDQLSHTDLLNLIFAPGFSTAQQVTGLSGRGVGMDVVKRAIESLRGSITLDSQKGQGSTVSLRIPLTLAIIESLLVQIGDGRYVLPLSAVEECIELTAQDIHDSHGRNLAKVRGHLVPYVPLREEFAIDGNRPAVQQIVITQINGQQLGFVVDNVIGEHQTVIKSLGPMYRDVQCVSGATILGDGSVALILDIVYLMQKASEEGRVSQP</sequence>
<evidence type="ECO:0000256" key="10">
    <source>
        <dbReference type="ARBA" id="ARBA00023012"/>
    </source>
</evidence>
<dbReference type="Pfam" id="PF01584">
    <property type="entry name" value="CheW"/>
    <property type="match status" value="1"/>
</dbReference>
<evidence type="ECO:0000313" key="17">
    <source>
        <dbReference type="EMBL" id="EAT15430.1"/>
    </source>
</evidence>
<dbReference type="GO" id="GO:0000155">
    <property type="term" value="F:phosphorelay sensor kinase activity"/>
    <property type="evidence" value="ECO:0007669"/>
    <property type="project" value="InterPro"/>
</dbReference>
<dbReference type="InterPro" id="IPR005467">
    <property type="entry name" value="His_kinase_dom"/>
</dbReference>
<keyword evidence="8 17" id="KW-0418">Kinase</keyword>
<dbReference type="InterPro" id="IPR002545">
    <property type="entry name" value="CheW-lke_dom"/>
</dbReference>
<evidence type="ECO:0000256" key="1">
    <source>
        <dbReference type="ARBA" id="ARBA00000085"/>
    </source>
</evidence>
<dbReference type="InterPro" id="IPR036890">
    <property type="entry name" value="HATPase_C_sf"/>
</dbReference>
<dbReference type="SMART" id="SM01231">
    <property type="entry name" value="H-kinase_dim"/>
    <property type="match status" value="1"/>
</dbReference>
<dbReference type="InterPro" id="IPR036097">
    <property type="entry name" value="HisK_dim/P_sf"/>
</dbReference>
<dbReference type="CDD" id="cd16916">
    <property type="entry name" value="HATPase_CheA-like"/>
    <property type="match status" value="1"/>
</dbReference>
<dbReference type="Gene3D" id="3.30.565.10">
    <property type="entry name" value="Histidine kinase-like ATPase, C-terminal domain"/>
    <property type="match status" value="1"/>
</dbReference>
<feature type="domain" description="CheW-like" evidence="15">
    <location>
        <begin position="567"/>
        <end position="699"/>
    </location>
</feature>
<evidence type="ECO:0000256" key="5">
    <source>
        <dbReference type="ARBA" id="ARBA00022553"/>
    </source>
</evidence>
<dbReference type="AlphaFoldDB" id="Q1JZ64"/>
<dbReference type="OrthoDB" id="9803176at2"/>
<evidence type="ECO:0000256" key="4">
    <source>
        <dbReference type="ARBA" id="ARBA00022500"/>
    </source>
</evidence>